<dbReference type="Pfam" id="PF00293">
    <property type="entry name" value="NUDIX"/>
    <property type="match status" value="1"/>
</dbReference>
<keyword evidence="4" id="KW-1185">Reference proteome</keyword>
<evidence type="ECO:0000259" key="3">
    <source>
        <dbReference type="PROSITE" id="PS51462"/>
    </source>
</evidence>
<dbReference type="Gene3D" id="3.90.79.10">
    <property type="entry name" value="Nucleoside Triphosphate Pyrophosphohydrolase"/>
    <property type="match status" value="1"/>
</dbReference>
<name>A0AAF3EZP9_9BILA</name>
<dbReference type="InterPro" id="IPR015797">
    <property type="entry name" value="NUDIX_hydrolase-like_dom_sf"/>
</dbReference>
<evidence type="ECO:0000313" key="5">
    <source>
        <dbReference type="WBParaSite" id="MBELARI_LOCUS19672"/>
    </source>
</evidence>
<reference evidence="5" key="1">
    <citation type="submission" date="2024-02" db="UniProtKB">
        <authorList>
            <consortium name="WormBaseParasite"/>
        </authorList>
    </citation>
    <scope>IDENTIFICATION</scope>
</reference>
<dbReference type="PANTHER" id="PTHR13030">
    <property type="entry name" value="NUDIX HYDROLASE"/>
    <property type="match status" value="1"/>
</dbReference>
<proteinExistence type="predicted"/>
<dbReference type="PROSITE" id="PS50020">
    <property type="entry name" value="WW_DOMAIN_2"/>
    <property type="match status" value="2"/>
</dbReference>
<dbReference type="PROSITE" id="PS51462">
    <property type="entry name" value="NUDIX"/>
    <property type="match status" value="1"/>
</dbReference>
<accession>A0AAF3EZP9</accession>
<dbReference type="SMART" id="SM00456">
    <property type="entry name" value="WW"/>
    <property type="match status" value="2"/>
</dbReference>
<evidence type="ECO:0000313" key="4">
    <source>
        <dbReference type="Proteomes" id="UP000887575"/>
    </source>
</evidence>
<evidence type="ECO:0008006" key="6">
    <source>
        <dbReference type="Google" id="ProtNLM"/>
    </source>
</evidence>
<dbReference type="WBParaSite" id="MBELARI_LOCUS19672">
    <property type="protein sequence ID" value="MBELARI_LOCUS19672"/>
    <property type="gene ID" value="MBELARI_LOCUS19672"/>
</dbReference>
<dbReference type="Pfam" id="PF13638">
    <property type="entry name" value="PIN_4"/>
    <property type="match status" value="1"/>
</dbReference>
<feature type="domain" description="WW" evidence="2">
    <location>
        <begin position="58"/>
        <end position="92"/>
    </location>
</feature>
<dbReference type="InterPro" id="IPR002716">
    <property type="entry name" value="PIN_dom"/>
</dbReference>
<feature type="domain" description="Nudix hydrolase" evidence="3">
    <location>
        <begin position="588"/>
        <end position="730"/>
    </location>
</feature>
<protein>
    <recommendedName>
        <fullName evidence="6">Nudix hydrolase domain-containing protein</fullName>
    </recommendedName>
</protein>
<dbReference type="Pfam" id="PF25969">
    <property type="entry name" value="NUDT9_N"/>
    <property type="match status" value="1"/>
</dbReference>
<dbReference type="Gene3D" id="2.20.70.10">
    <property type="match status" value="1"/>
</dbReference>
<feature type="region of interest" description="Disordered" evidence="1">
    <location>
        <begin position="95"/>
        <end position="125"/>
    </location>
</feature>
<dbReference type="Proteomes" id="UP000887575">
    <property type="component" value="Unassembled WGS sequence"/>
</dbReference>
<organism evidence="4 5">
    <name type="scientific">Mesorhabditis belari</name>
    <dbReference type="NCBI Taxonomy" id="2138241"/>
    <lineage>
        <taxon>Eukaryota</taxon>
        <taxon>Metazoa</taxon>
        <taxon>Ecdysozoa</taxon>
        <taxon>Nematoda</taxon>
        <taxon>Chromadorea</taxon>
        <taxon>Rhabditida</taxon>
        <taxon>Rhabditina</taxon>
        <taxon>Rhabditomorpha</taxon>
        <taxon>Rhabditoidea</taxon>
        <taxon>Rhabditidae</taxon>
        <taxon>Mesorhabditinae</taxon>
        <taxon>Mesorhabditis</taxon>
    </lineage>
</organism>
<dbReference type="SUPFAM" id="SSF55811">
    <property type="entry name" value="Nudix"/>
    <property type="match status" value="1"/>
</dbReference>
<dbReference type="InterPro" id="IPR001202">
    <property type="entry name" value="WW_dom"/>
</dbReference>
<dbReference type="GO" id="GO:0047631">
    <property type="term" value="F:ADP-ribose diphosphatase activity"/>
    <property type="evidence" value="ECO:0007669"/>
    <property type="project" value="InterPro"/>
</dbReference>
<dbReference type="InterPro" id="IPR039989">
    <property type="entry name" value="NUDT9"/>
</dbReference>
<dbReference type="PANTHER" id="PTHR13030:SF8">
    <property type="entry name" value="ADP-RIBOSE PYROPHOSPHATASE, MITOCHONDRIAL"/>
    <property type="match status" value="1"/>
</dbReference>
<sequence>MTIPKRVEIVGLSYPWIAYALEKDSTPLLYYVNPTNDTTQWEFPSTKTERMQRVYTETNLSYPWICFESKTRGKLYYVQPKLEKSIWKRPTDEDALQIPQPPLSKKEKGKTSSKRKTPILESTSKVRKKTVKRRELLNGAKRTFDDLVMEVTSIPSTSKNADLFYEQDFLVVCDTCSLLKEPDIIQFLIEHQVVTFIPIEVQGELDYRKNDPQFRKVVSALNRYLRSVTTITSTLYSPLLILEHALRRRDKLNLPDNDSKILASALELAQIGKEHDEFNVALLTEDNILAVRTNSYSDSGVSSTGVEFLKQTLMDKATRSGSRSNLNPSINKDLLEKIQAKLKASISNWPSAFDSTSKGQAPAPMRPNPTDEYSNRVAAFKFIMESVVEELMKRFCDSQRYGYKVELAANMQDLRRALTRSIHRNGQQCFNKFLHALERSFQWLDGSSHELEKMGPSPERWKLYGTLCMPIWNHLLCKQTMAFIHKKCRNTDIPYLHSNVHRFVVPEDKIKWSTEYPEYNPPDYTASSAIGKPYSDDKLEGIKWNNIDGKVNRISHIVNYSFDSKGRPLNPMGRTGLQGRGILGRWGPNHAADPLVTRCKNGRVQFVAIQRHDTGEWAIPGGMVDAGEEISATLKREFSEEALGGKDLRQLDALWKNKKELYRGYVDDPRNTDNAWMETVCVNFHDETGLLNDVELEAADDAKAVKWVDITTTEPLYASHVQFINILRQHLKI</sequence>
<dbReference type="AlphaFoldDB" id="A0AAF3EZP9"/>
<evidence type="ECO:0000256" key="1">
    <source>
        <dbReference type="SAM" id="MobiDB-lite"/>
    </source>
</evidence>
<dbReference type="CDD" id="cd03670">
    <property type="entry name" value="NUDIX_ADPRase_Nudt9"/>
    <property type="match status" value="1"/>
</dbReference>
<feature type="domain" description="WW" evidence="2">
    <location>
        <begin position="10"/>
        <end position="46"/>
    </location>
</feature>
<dbReference type="Gene3D" id="3.40.50.1010">
    <property type="entry name" value="5'-nuclease"/>
    <property type="match status" value="1"/>
</dbReference>
<dbReference type="FunFam" id="3.90.79.10:FF:000110">
    <property type="entry name" value="Putative nudix hydrolase 6"/>
    <property type="match status" value="1"/>
</dbReference>
<evidence type="ECO:0000259" key="2">
    <source>
        <dbReference type="PROSITE" id="PS50020"/>
    </source>
</evidence>
<dbReference type="InterPro" id="IPR000086">
    <property type="entry name" value="NUDIX_hydrolase_dom"/>
</dbReference>